<feature type="compositionally biased region" description="Basic residues" evidence="1">
    <location>
        <begin position="37"/>
        <end position="61"/>
    </location>
</feature>
<comment type="caution">
    <text evidence="2">The sequence shown here is derived from an EMBL/GenBank/DDBJ whole genome shotgun (WGS) entry which is preliminary data.</text>
</comment>
<protein>
    <submittedName>
        <fullName evidence="2">Uncharacterized protein</fullName>
    </submittedName>
</protein>
<dbReference type="AlphaFoldDB" id="A0A1M2W7S8"/>
<accession>A0A1M2W7S8</accession>
<dbReference type="EMBL" id="MNAD01000076">
    <property type="protein sequence ID" value="OJT15925.1"/>
    <property type="molecule type" value="Genomic_DNA"/>
</dbReference>
<feature type="compositionally biased region" description="Pro residues" evidence="1">
    <location>
        <begin position="22"/>
        <end position="35"/>
    </location>
</feature>
<sequence length="61" mass="6817">ATPAHASLRPPNPRLRNRATQPRPPAPSVPRPAPRAPHLHRRARPHVSHSNRAIRLRRAAP</sequence>
<reference evidence="2 3" key="1">
    <citation type="submission" date="2016-10" db="EMBL/GenBank/DDBJ databases">
        <title>Genome sequence of the basidiomycete white-rot fungus Trametes pubescens.</title>
        <authorList>
            <person name="Makela M.R."/>
            <person name="Granchi Z."/>
            <person name="Peng M."/>
            <person name="De Vries R.P."/>
            <person name="Grigoriev I."/>
            <person name="Riley R."/>
            <person name="Hilden K."/>
        </authorList>
    </citation>
    <scope>NUCLEOTIDE SEQUENCE [LARGE SCALE GENOMIC DNA]</scope>
    <source>
        <strain evidence="2 3">FBCC735</strain>
    </source>
</reference>
<proteinExistence type="predicted"/>
<feature type="non-terminal residue" evidence="2">
    <location>
        <position position="1"/>
    </location>
</feature>
<feature type="region of interest" description="Disordered" evidence="1">
    <location>
        <begin position="1"/>
        <end position="61"/>
    </location>
</feature>
<evidence type="ECO:0000256" key="1">
    <source>
        <dbReference type="SAM" id="MobiDB-lite"/>
    </source>
</evidence>
<evidence type="ECO:0000313" key="2">
    <source>
        <dbReference type="EMBL" id="OJT15925.1"/>
    </source>
</evidence>
<name>A0A1M2W7S8_TRAPU</name>
<evidence type="ECO:0000313" key="3">
    <source>
        <dbReference type="Proteomes" id="UP000184267"/>
    </source>
</evidence>
<dbReference type="Proteomes" id="UP000184267">
    <property type="component" value="Unassembled WGS sequence"/>
</dbReference>
<keyword evidence="3" id="KW-1185">Reference proteome</keyword>
<feature type="non-terminal residue" evidence="2">
    <location>
        <position position="61"/>
    </location>
</feature>
<gene>
    <name evidence="2" type="ORF">TRAPUB_13544</name>
</gene>
<organism evidence="2 3">
    <name type="scientific">Trametes pubescens</name>
    <name type="common">White-rot fungus</name>
    <dbReference type="NCBI Taxonomy" id="154538"/>
    <lineage>
        <taxon>Eukaryota</taxon>
        <taxon>Fungi</taxon>
        <taxon>Dikarya</taxon>
        <taxon>Basidiomycota</taxon>
        <taxon>Agaricomycotina</taxon>
        <taxon>Agaricomycetes</taxon>
        <taxon>Polyporales</taxon>
        <taxon>Polyporaceae</taxon>
        <taxon>Trametes</taxon>
    </lineage>
</organism>